<comment type="caution">
    <text evidence="2">The sequence shown here is derived from an EMBL/GenBank/DDBJ whole genome shotgun (WGS) entry which is preliminary data.</text>
</comment>
<feature type="compositionally biased region" description="Polar residues" evidence="1">
    <location>
        <begin position="80"/>
        <end position="93"/>
    </location>
</feature>
<feature type="region of interest" description="Disordered" evidence="1">
    <location>
        <begin position="1"/>
        <end position="107"/>
    </location>
</feature>
<feature type="compositionally biased region" description="Polar residues" evidence="1">
    <location>
        <begin position="52"/>
        <end position="71"/>
    </location>
</feature>
<protein>
    <recommendedName>
        <fullName evidence="4">FHA domain-containing protein</fullName>
    </recommendedName>
</protein>
<reference evidence="2" key="1">
    <citation type="submission" date="2021-03" db="EMBL/GenBank/DDBJ databases">
        <authorList>
            <person name="Tagirdzhanova G."/>
        </authorList>
    </citation>
    <scope>NUCLEOTIDE SEQUENCE</scope>
</reference>
<accession>A0A8H3FNY7</accession>
<evidence type="ECO:0008006" key="4">
    <source>
        <dbReference type="Google" id="ProtNLM"/>
    </source>
</evidence>
<dbReference type="OrthoDB" id="5348546at2759"/>
<evidence type="ECO:0000256" key="1">
    <source>
        <dbReference type="SAM" id="MobiDB-lite"/>
    </source>
</evidence>
<keyword evidence="3" id="KW-1185">Reference proteome</keyword>
<dbReference type="AlphaFoldDB" id="A0A8H3FNY7"/>
<dbReference type="Proteomes" id="UP000664169">
    <property type="component" value="Unassembled WGS sequence"/>
</dbReference>
<proteinExistence type="predicted"/>
<gene>
    <name evidence="2" type="ORF">GOMPHAMPRED_003842</name>
</gene>
<name>A0A8H3FNY7_9LECA</name>
<organism evidence="2 3">
    <name type="scientific">Gomphillus americanus</name>
    <dbReference type="NCBI Taxonomy" id="1940652"/>
    <lineage>
        <taxon>Eukaryota</taxon>
        <taxon>Fungi</taxon>
        <taxon>Dikarya</taxon>
        <taxon>Ascomycota</taxon>
        <taxon>Pezizomycotina</taxon>
        <taxon>Lecanoromycetes</taxon>
        <taxon>OSLEUM clade</taxon>
        <taxon>Ostropomycetidae</taxon>
        <taxon>Ostropales</taxon>
        <taxon>Graphidaceae</taxon>
        <taxon>Gomphilloideae</taxon>
        <taxon>Gomphillus</taxon>
    </lineage>
</organism>
<evidence type="ECO:0000313" key="2">
    <source>
        <dbReference type="EMBL" id="CAF9925258.1"/>
    </source>
</evidence>
<dbReference type="EMBL" id="CAJPDQ010000023">
    <property type="protein sequence ID" value="CAF9925258.1"/>
    <property type="molecule type" value="Genomic_DNA"/>
</dbReference>
<sequence>MAPIPTSRPPMAELPPIIGKKRPADSKPSLLPAFEPTSSSPQLPRPTKRLRASSTDRISLTKQSPSKQSNALCKYPTPVPTSSTGIMSSSPPQIKTRRPLQRTASTLSNRAPLASVPALELDVTGLPTLMGRSGRVSHYQLSTNKYISRVHVTAAYITGERERNDRVEIVCLGWNGVKVHCQGQAWDLEKNDTFTSESKDADIMVDVHGTRVLLRWPVNGRKAVTPSESEFSQESPSRINVGLPLSPFSSPIRHRPIQQALISSPPHFGDTEGQENIIKIYEDEEEDKENALPNSAIEPTQSTAIMSQVLCSLHEEAEEAEEEFSDQDEENEPLVHEMGPFGNNLLPRMASCSTDSIKVDTTVKQSEQPAKKKLSVEDQSDPVLNHVLNQLAYSRLSSTPLSILLNNLPSDLRGDDQVKLSDLKLLIEHTACVGEVCRAGKDAAGKPLESEYYYIPEQDFDAARRDAVVEGLRKPGLRNCRKQHKQYYWRKPK</sequence>
<evidence type="ECO:0000313" key="3">
    <source>
        <dbReference type="Proteomes" id="UP000664169"/>
    </source>
</evidence>